<dbReference type="InterPro" id="IPR027944">
    <property type="entry name" value="SEO_C"/>
</dbReference>
<dbReference type="EMBL" id="JAKUCV010000829">
    <property type="protein sequence ID" value="KAJ4848711.1"/>
    <property type="molecule type" value="Genomic_DNA"/>
</dbReference>
<evidence type="ECO:0000313" key="4">
    <source>
        <dbReference type="Proteomes" id="UP001141552"/>
    </source>
</evidence>
<sequence>MKFFGDDTFSLHSASEDDEFLIKQLLLTHDPDGRRLDSELLLRAMEDVMRYTTISEVPEFGSHLDVSEQEDIRNIEIAGSKEKLAQIICRILNEFFCEGPGKGNLHARTMVLFDLLGKYGWDAKVVLTLAAFVTCYGEFWLILQLYPCHPLAASVAMLRQFPVNLSSLKPQFKALSLLVKTIVDVIKCIIKFEGLPFRFVKLDDEAMITKKSCFYTAAYWVARSILACSSQIKDLKANNPEQVHVPSLLSTNKLKNLYCTYVIKLDMHQHFPEVKMYQKLSESFQEAHDDNQEVLGMLLALKDDLPLKDCSTQAKVGVSELKEKVVVLLISKPELLPLECLLLLVQQTDDHPHNRPYQIVWIPISASDAWNHSELEMFKFLSNYLSWYSIRKPWAMSSVIVKYIKQEWYCKDDNPIMVVLDSQGKVSHSNAIDMVLLWGGARTYPFSYLKEEELWVAENWTLQLLLDEIDPLLSRWVEEGRNICLYGSDSLEWVREFNAKLKPIRSSGVQLEVLYVGDRNINEKVRHILAIINEEMHSSLLSITKINFFWLRLECMRRSKLRQGRATDSDHILAEVTALLDSDGQGWAVVGTGTTVGTIKLQGSDGIECLSRFPVWGENVAKLGLLGALKSALEPTPVAGPCYHCEKVPYADGSMEGTVLCSNCSRPMKKYIIYE</sequence>
<evidence type="ECO:0000259" key="1">
    <source>
        <dbReference type="Pfam" id="PF14576"/>
    </source>
</evidence>
<reference evidence="3" key="2">
    <citation type="journal article" date="2023" name="Plants (Basel)">
        <title>Annotation of the Turnera subulata (Passifloraceae) Draft Genome Reveals the S-Locus Evolved after the Divergence of Turneroideae from Passifloroideae in a Stepwise Manner.</title>
        <authorList>
            <person name="Henning P.M."/>
            <person name="Roalson E.H."/>
            <person name="Mir W."/>
            <person name="McCubbin A.G."/>
            <person name="Shore J.S."/>
        </authorList>
    </citation>
    <scope>NUCLEOTIDE SEQUENCE</scope>
    <source>
        <strain evidence="3">F60SS</strain>
    </source>
</reference>
<dbReference type="Pfam" id="PF14577">
    <property type="entry name" value="SEO_C"/>
    <property type="match status" value="1"/>
</dbReference>
<evidence type="ECO:0008006" key="5">
    <source>
        <dbReference type="Google" id="ProtNLM"/>
    </source>
</evidence>
<organism evidence="3 4">
    <name type="scientific">Turnera subulata</name>
    <dbReference type="NCBI Taxonomy" id="218843"/>
    <lineage>
        <taxon>Eukaryota</taxon>
        <taxon>Viridiplantae</taxon>
        <taxon>Streptophyta</taxon>
        <taxon>Embryophyta</taxon>
        <taxon>Tracheophyta</taxon>
        <taxon>Spermatophyta</taxon>
        <taxon>Magnoliopsida</taxon>
        <taxon>eudicotyledons</taxon>
        <taxon>Gunneridae</taxon>
        <taxon>Pentapetalae</taxon>
        <taxon>rosids</taxon>
        <taxon>fabids</taxon>
        <taxon>Malpighiales</taxon>
        <taxon>Passifloraceae</taxon>
        <taxon>Turnera</taxon>
    </lineage>
</organism>
<gene>
    <name evidence="3" type="ORF">Tsubulata_042470</name>
</gene>
<dbReference type="InterPro" id="IPR027942">
    <property type="entry name" value="SEO_N"/>
</dbReference>
<proteinExistence type="predicted"/>
<protein>
    <recommendedName>
        <fullName evidence="5">Sieve element occlusion N-terminal domain-containing protein</fullName>
    </recommendedName>
</protein>
<accession>A0A9Q0GFC7</accession>
<reference evidence="3" key="1">
    <citation type="submission" date="2022-02" db="EMBL/GenBank/DDBJ databases">
        <authorList>
            <person name="Henning P.M."/>
            <person name="McCubbin A.G."/>
            <person name="Shore J.S."/>
        </authorList>
    </citation>
    <scope>NUCLEOTIDE SEQUENCE</scope>
    <source>
        <strain evidence="3">F60SS</strain>
        <tissue evidence="3">Leaves</tissue>
    </source>
</reference>
<evidence type="ECO:0000313" key="3">
    <source>
        <dbReference type="EMBL" id="KAJ4848711.1"/>
    </source>
</evidence>
<evidence type="ECO:0000259" key="2">
    <source>
        <dbReference type="Pfam" id="PF14577"/>
    </source>
</evidence>
<dbReference type="GO" id="GO:0010088">
    <property type="term" value="P:phloem development"/>
    <property type="evidence" value="ECO:0007669"/>
    <property type="project" value="InterPro"/>
</dbReference>
<keyword evidence="4" id="KW-1185">Reference proteome</keyword>
<dbReference type="Proteomes" id="UP001141552">
    <property type="component" value="Unassembled WGS sequence"/>
</dbReference>
<comment type="caution">
    <text evidence="3">The sequence shown here is derived from an EMBL/GenBank/DDBJ whole genome shotgun (WGS) entry which is preliminary data.</text>
</comment>
<dbReference type="PANTHER" id="PTHR33232:SF11">
    <property type="entry name" value="PROTEIN SIEVE ELEMENT OCCLUSION C"/>
    <property type="match status" value="1"/>
</dbReference>
<dbReference type="PANTHER" id="PTHR33232">
    <property type="entry name" value="PROTEIN SIEVE ELEMENT OCCLUSION B-LIKE"/>
    <property type="match status" value="1"/>
</dbReference>
<name>A0A9Q0GFC7_9ROSI</name>
<dbReference type="Pfam" id="PF14576">
    <property type="entry name" value="SEO_N"/>
    <property type="match status" value="1"/>
</dbReference>
<dbReference type="InterPro" id="IPR039299">
    <property type="entry name" value="SEOA"/>
</dbReference>
<feature type="domain" description="Sieve element occlusion N-terminal" evidence="1">
    <location>
        <begin position="17"/>
        <end position="288"/>
    </location>
</feature>
<dbReference type="AlphaFoldDB" id="A0A9Q0GFC7"/>
<dbReference type="OrthoDB" id="1670392at2759"/>
<feature type="domain" description="Sieve element occlusion C-terminal" evidence="2">
    <location>
        <begin position="450"/>
        <end position="674"/>
    </location>
</feature>